<dbReference type="Proteomes" id="UP000183994">
    <property type="component" value="Unassembled WGS sequence"/>
</dbReference>
<dbReference type="AlphaFoldDB" id="A0A1M6YAP4"/>
<dbReference type="Pfam" id="PF09344">
    <property type="entry name" value="Cas_CT1975"/>
    <property type="match status" value="1"/>
</dbReference>
<dbReference type="EMBL" id="FQZU01000048">
    <property type="protein sequence ID" value="SHL15311.1"/>
    <property type="molecule type" value="Genomic_DNA"/>
</dbReference>
<evidence type="ECO:0000313" key="1">
    <source>
        <dbReference type="EMBL" id="SHL15311.1"/>
    </source>
</evidence>
<evidence type="ECO:0000313" key="2">
    <source>
        <dbReference type="Proteomes" id="UP000183994"/>
    </source>
</evidence>
<dbReference type="OrthoDB" id="5291250at2"/>
<dbReference type="STRING" id="1121393.SAMN02745216_04708"/>
<dbReference type="RefSeq" id="WP_073478692.1">
    <property type="nucleotide sequence ID" value="NZ_FQZU01000048.1"/>
</dbReference>
<name>A0A1M6YAP4_9BACT</name>
<gene>
    <name evidence="1" type="ORF">SAMN02745216_04708</name>
</gene>
<keyword evidence="2" id="KW-1185">Reference proteome</keyword>
<accession>A0A1M6YAP4</accession>
<dbReference type="InterPro" id="IPR010148">
    <property type="entry name" value="CRISPR-assoc_prot_CT1975"/>
</dbReference>
<protein>
    <submittedName>
        <fullName evidence="1">CRISPR system Cascade subunit CasC</fullName>
    </submittedName>
</protein>
<organism evidence="1 2">
    <name type="scientific">Desulfatibacillum alkenivorans DSM 16219</name>
    <dbReference type="NCBI Taxonomy" id="1121393"/>
    <lineage>
        <taxon>Bacteria</taxon>
        <taxon>Pseudomonadati</taxon>
        <taxon>Thermodesulfobacteriota</taxon>
        <taxon>Desulfobacteria</taxon>
        <taxon>Desulfobacterales</taxon>
        <taxon>Desulfatibacillaceae</taxon>
        <taxon>Desulfatibacillum</taxon>
    </lineage>
</organism>
<dbReference type="NCBIfam" id="TIGR01869">
    <property type="entry name" value="casC_Cse4"/>
    <property type="match status" value="1"/>
</dbReference>
<sequence length="385" mass="42377">MKTIIEIHALQNYAPSNLNRDDTGAPKDAWFGGARRARISSQCLKRAVRQHFSELVDQNTLAHGDLASRTKRILQRLSEIITAQGRDENEAEAKIRAALASVKLTIKDDGKSQYLLFLGNRELENIANIISESWDSIKELPVASNGDEKKSKKKAKAAQVDPDLKKALENVFNGGKALDVALFGRMLADMPEKNQDAACQVAHAISTHAVDREFDFYTAVDDLKPEDTAGADMMGTIEFNSACFYRYAVLDWDKLVKNLQGDKDLALKGIEAFINGFVIAEPTGKQNTFAAHNPPEFVMASVRRDAAPRNLANAFETPVFVRKNQSLTKESAQELAAKAKVLQDAYGGEGKNYILNLLDAQVNGLGQKADSLQDLVQKTLNAVKE</sequence>
<proteinExistence type="predicted"/>
<reference evidence="2" key="1">
    <citation type="submission" date="2016-11" db="EMBL/GenBank/DDBJ databases">
        <authorList>
            <person name="Varghese N."/>
            <person name="Submissions S."/>
        </authorList>
    </citation>
    <scope>NUCLEOTIDE SEQUENCE [LARGE SCALE GENOMIC DNA]</scope>
    <source>
        <strain evidence="2">DSM 16219</strain>
    </source>
</reference>